<evidence type="ECO:0000313" key="1">
    <source>
        <dbReference type="EMBL" id="OBQ46344.1"/>
    </source>
</evidence>
<dbReference type="PATRIC" id="fig|1560234.3.peg.1733"/>
<gene>
    <name evidence="1" type="ORF">SP90_13105</name>
</gene>
<dbReference type="AlphaFoldDB" id="A0A1B7XAD8"/>
<dbReference type="STRING" id="1560234.SP90_13105"/>
<dbReference type="InterPro" id="IPR027417">
    <property type="entry name" value="P-loop_NTPase"/>
</dbReference>
<organism evidence="1 2">
    <name type="scientific">Halodesulfovibrio spirochaetisodalis</name>
    <dbReference type="NCBI Taxonomy" id="1560234"/>
    <lineage>
        <taxon>Bacteria</taxon>
        <taxon>Pseudomonadati</taxon>
        <taxon>Thermodesulfobacteriota</taxon>
        <taxon>Desulfovibrionia</taxon>
        <taxon>Desulfovibrionales</taxon>
        <taxon>Desulfovibrionaceae</taxon>
        <taxon>Halodesulfovibrio</taxon>
    </lineage>
</organism>
<comment type="caution">
    <text evidence="1">The sequence shown here is derived from an EMBL/GenBank/DDBJ whole genome shotgun (WGS) entry which is preliminary data.</text>
</comment>
<keyword evidence="2" id="KW-1185">Reference proteome</keyword>
<dbReference type="RefSeq" id="WP_066857075.1">
    <property type="nucleotide sequence ID" value="NZ_JXMS01000026.1"/>
</dbReference>
<proteinExistence type="predicted"/>
<accession>A0A1B7XAD8</accession>
<dbReference type="Proteomes" id="UP000091979">
    <property type="component" value="Unassembled WGS sequence"/>
</dbReference>
<reference evidence="1 2" key="1">
    <citation type="submission" date="2015-01" db="EMBL/GenBank/DDBJ databases">
        <title>Desulfovibrio sp. JC271 draft genome sequence.</title>
        <authorList>
            <person name="Shivani Y."/>
            <person name="Subhash Y."/>
            <person name="Sasikala C."/>
            <person name="Ramana C.V."/>
        </authorList>
    </citation>
    <scope>NUCLEOTIDE SEQUENCE [LARGE SCALE GENOMIC DNA]</scope>
    <source>
        <strain evidence="1 2">JC271</strain>
    </source>
</reference>
<dbReference type="SUPFAM" id="SSF52540">
    <property type="entry name" value="P-loop containing nucleoside triphosphate hydrolases"/>
    <property type="match status" value="1"/>
</dbReference>
<name>A0A1B7XAD8_9BACT</name>
<protein>
    <submittedName>
        <fullName evidence="1">DNA polymerase III subunit delta</fullName>
    </submittedName>
</protein>
<dbReference type="Pfam" id="PF13177">
    <property type="entry name" value="DNA_pol3_delta2"/>
    <property type="match status" value="1"/>
</dbReference>
<dbReference type="EMBL" id="JXMS01000026">
    <property type="protein sequence ID" value="OBQ46344.1"/>
    <property type="molecule type" value="Genomic_DNA"/>
</dbReference>
<evidence type="ECO:0000313" key="2">
    <source>
        <dbReference type="Proteomes" id="UP000091979"/>
    </source>
</evidence>
<dbReference type="Gene3D" id="3.40.50.300">
    <property type="entry name" value="P-loop containing nucleotide triphosphate hydrolases"/>
    <property type="match status" value="1"/>
</dbReference>
<sequence length="319" mass="35088">MGTSKDQSTQSALEPHDIIAPSLDARHARVRGFIEQLAEDPPQVVLFEGGTTEEREAVALYWAARINCLNSPAPCMDCSSCRQMINKSSRDLFFFDGRAGSIGYDGEPNNTGTIKIEWIRELRSVLGEPPRSEKKRVVVLFEAQSLSIASANALLKSLEEPRPNTSFLLLAPQRERLLPTLVSRSWVVTLAWPIGESDSPLSDEVREWADLLATFMVEGTGLLAKTGTRGALDATLAMQLVVHCQHELTNAITGRKAGELARLFAQLDMGRQRKLDEVLSECQDSLNALVAAPLVIDWLGTKLYLLAKFASKTSGRAIR</sequence>
<dbReference type="OrthoDB" id="9811073at2"/>